<feature type="active site" description="Charge relay system" evidence="6">
    <location>
        <position position="188"/>
    </location>
</feature>
<evidence type="ECO:0000256" key="7">
    <source>
        <dbReference type="RuleBase" id="RU003355"/>
    </source>
</evidence>
<sequence length="404" mass="41034">MVRDNTTRRRFLAGTAAGTVGTLFVGGAGASRAPSRVVGVTSPEAAADARDRAESVRRTLDFGDIGMAVAGRFSDRTVEELRRRRDVRYVEADGTVHAIGDRPGANAPPWEGGGGEDEGQTLPYGVDRVDAEVAHANGYTGAGADVAVLDTGIDSDHPDLEANLGEGKAFVKCRGRSCNVDWDDDNDHGTHCAGTTDAVDNAEGVVGVSTEATLHAVKVLDKRGSGSFSDVAAGLEYTADRGWDVASMSLGASSGSQTVKDACTYAYGRGVLLVAAAGNSGPCTDCVGYPAAYSEVIAVSATDAADALASFSSTGSEVELAAPGADVLSTVPGGGYDTFSGTSMACPHVAGAGGQLMARGYTNAEARDRLAATAEDVGLSADEQGNGLLDVAAALGLNSDDDLN</sequence>
<feature type="domain" description="Peptidase S8/S53" evidence="9">
    <location>
        <begin position="141"/>
        <end position="387"/>
    </location>
</feature>
<dbReference type="PROSITE" id="PS51892">
    <property type="entry name" value="SUBTILASE"/>
    <property type="match status" value="1"/>
</dbReference>
<dbReference type="Gene3D" id="3.40.50.200">
    <property type="entry name" value="Peptidase S8/S53 domain"/>
    <property type="match status" value="1"/>
</dbReference>
<evidence type="ECO:0000313" key="10">
    <source>
        <dbReference type="EMBL" id="MFC7317644.1"/>
    </source>
</evidence>
<dbReference type="InterPro" id="IPR050131">
    <property type="entry name" value="Peptidase_S8_subtilisin-like"/>
</dbReference>
<feature type="active site" description="Charge relay system" evidence="6">
    <location>
        <position position="343"/>
    </location>
</feature>
<dbReference type="PROSITE" id="PS00136">
    <property type="entry name" value="SUBTILASE_ASP"/>
    <property type="match status" value="1"/>
</dbReference>
<dbReference type="InterPro" id="IPR000209">
    <property type="entry name" value="Peptidase_S8/S53_dom"/>
</dbReference>
<evidence type="ECO:0000256" key="8">
    <source>
        <dbReference type="SAM" id="MobiDB-lite"/>
    </source>
</evidence>
<dbReference type="InterPro" id="IPR006311">
    <property type="entry name" value="TAT_signal"/>
</dbReference>
<organism evidence="10 11">
    <name type="scientific">Halomarina halobia</name>
    <dbReference type="NCBI Taxonomy" id="3033386"/>
    <lineage>
        <taxon>Archaea</taxon>
        <taxon>Methanobacteriati</taxon>
        <taxon>Methanobacteriota</taxon>
        <taxon>Stenosarchaea group</taxon>
        <taxon>Halobacteria</taxon>
        <taxon>Halobacteriales</taxon>
        <taxon>Natronomonadaceae</taxon>
        <taxon>Halomarina</taxon>
    </lineage>
</organism>
<keyword evidence="2 6" id="KW-0645">Protease</keyword>
<keyword evidence="3" id="KW-0479">Metal-binding</keyword>
<dbReference type="InterPro" id="IPR023828">
    <property type="entry name" value="Peptidase_S8_Ser-AS"/>
</dbReference>
<dbReference type="GO" id="GO:0046872">
    <property type="term" value="F:metal ion binding"/>
    <property type="evidence" value="ECO:0007669"/>
    <property type="project" value="UniProtKB-KW"/>
</dbReference>
<feature type="region of interest" description="Disordered" evidence="8">
    <location>
        <begin position="98"/>
        <end position="119"/>
    </location>
</feature>
<dbReference type="InterPro" id="IPR023827">
    <property type="entry name" value="Peptidase_S8_Asp-AS"/>
</dbReference>
<evidence type="ECO:0000256" key="2">
    <source>
        <dbReference type="ARBA" id="ARBA00022670"/>
    </source>
</evidence>
<dbReference type="Pfam" id="PF00082">
    <property type="entry name" value="Peptidase_S8"/>
    <property type="match status" value="1"/>
</dbReference>
<evidence type="ECO:0000256" key="1">
    <source>
        <dbReference type="ARBA" id="ARBA00011073"/>
    </source>
</evidence>
<evidence type="ECO:0000256" key="3">
    <source>
        <dbReference type="ARBA" id="ARBA00022723"/>
    </source>
</evidence>
<dbReference type="GO" id="GO:0004252">
    <property type="term" value="F:serine-type endopeptidase activity"/>
    <property type="evidence" value="ECO:0007669"/>
    <property type="project" value="UniProtKB-UniRule"/>
</dbReference>
<dbReference type="Proteomes" id="UP001596547">
    <property type="component" value="Unassembled WGS sequence"/>
</dbReference>
<proteinExistence type="inferred from homology"/>
<dbReference type="RefSeq" id="WP_276303112.1">
    <property type="nucleotide sequence ID" value="NZ_CP119992.1"/>
</dbReference>
<keyword evidence="11" id="KW-1185">Reference proteome</keyword>
<gene>
    <name evidence="10" type="ORF">ACFQPE_12735</name>
</gene>
<dbReference type="EMBL" id="JBHTBF010000002">
    <property type="protein sequence ID" value="MFC7317644.1"/>
    <property type="molecule type" value="Genomic_DNA"/>
</dbReference>
<name>A0ABD6AAP4_9EURY</name>
<dbReference type="InterPro" id="IPR036852">
    <property type="entry name" value="Peptidase_S8/S53_dom_sf"/>
</dbReference>
<evidence type="ECO:0000256" key="5">
    <source>
        <dbReference type="ARBA" id="ARBA00022825"/>
    </source>
</evidence>
<accession>A0ABD6AAP4</accession>
<keyword evidence="5 6" id="KW-0720">Serine protease</keyword>
<evidence type="ECO:0000313" key="11">
    <source>
        <dbReference type="Proteomes" id="UP001596547"/>
    </source>
</evidence>
<dbReference type="PROSITE" id="PS51318">
    <property type="entry name" value="TAT"/>
    <property type="match status" value="1"/>
</dbReference>
<feature type="active site" description="Charge relay system" evidence="6">
    <location>
        <position position="150"/>
    </location>
</feature>
<protein>
    <submittedName>
        <fullName evidence="10">S8 family serine peptidase</fullName>
    </submittedName>
</protein>
<evidence type="ECO:0000259" key="9">
    <source>
        <dbReference type="Pfam" id="PF00082"/>
    </source>
</evidence>
<reference evidence="10 11" key="1">
    <citation type="journal article" date="2019" name="Int. J. Syst. Evol. Microbiol.">
        <title>The Global Catalogue of Microorganisms (GCM) 10K type strain sequencing project: providing services to taxonomists for standard genome sequencing and annotation.</title>
        <authorList>
            <consortium name="The Broad Institute Genomics Platform"/>
            <consortium name="The Broad Institute Genome Sequencing Center for Infectious Disease"/>
            <person name="Wu L."/>
            <person name="Ma J."/>
        </authorList>
    </citation>
    <scope>NUCLEOTIDE SEQUENCE [LARGE SCALE GENOMIC DNA]</scope>
    <source>
        <strain evidence="10 11">PSR21</strain>
    </source>
</reference>
<dbReference type="PRINTS" id="PR00723">
    <property type="entry name" value="SUBTILISIN"/>
</dbReference>
<evidence type="ECO:0000256" key="6">
    <source>
        <dbReference type="PROSITE-ProRule" id="PRU01240"/>
    </source>
</evidence>
<dbReference type="GO" id="GO:0006508">
    <property type="term" value="P:proteolysis"/>
    <property type="evidence" value="ECO:0007669"/>
    <property type="project" value="UniProtKB-KW"/>
</dbReference>
<dbReference type="CDD" id="cd07477">
    <property type="entry name" value="Peptidases_S8_Subtilisin_subset"/>
    <property type="match status" value="1"/>
</dbReference>
<dbReference type="AlphaFoldDB" id="A0ABD6AAP4"/>
<dbReference type="PANTHER" id="PTHR43806:SF11">
    <property type="entry name" value="CEREVISIN-RELATED"/>
    <property type="match status" value="1"/>
</dbReference>
<dbReference type="PROSITE" id="PS00138">
    <property type="entry name" value="SUBTILASE_SER"/>
    <property type="match status" value="1"/>
</dbReference>
<dbReference type="InterPro" id="IPR034202">
    <property type="entry name" value="Subtilisin_Carlsberg-like"/>
</dbReference>
<keyword evidence="4 6" id="KW-0378">Hydrolase</keyword>
<dbReference type="PANTHER" id="PTHR43806">
    <property type="entry name" value="PEPTIDASE S8"/>
    <property type="match status" value="1"/>
</dbReference>
<dbReference type="GeneID" id="79315675"/>
<dbReference type="SUPFAM" id="SSF52743">
    <property type="entry name" value="Subtilisin-like"/>
    <property type="match status" value="1"/>
</dbReference>
<comment type="similarity">
    <text evidence="1 6 7">Belongs to the peptidase S8 family.</text>
</comment>
<evidence type="ECO:0000256" key="4">
    <source>
        <dbReference type="ARBA" id="ARBA00022801"/>
    </source>
</evidence>
<comment type="caution">
    <text evidence="10">The sequence shown here is derived from an EMBL/GenBank/DDBJ whole genome shotgun (WGS) entry which is preliminary data.</text>
</comment>
<dbReference type="InterPro" id="IPR015500">
    <property type="entry name" value="Peptidase_S8_subtilisin-rel"/>
</dbReference>